<dbReference type="SUPFAM" id="SSF101898">
    <property type="entry name" value="NHL repeat"/>
    <property type="match status" value="1"/>
</dbReference>
<dbReference type="Proteomes" id="UP000735302">
    <property type="component" value="Unassembled WGS sequence"/>
</dbReference>
<feature type="region of interest" description="Disordered" evidence="1">
    <location>
        <begin position="168"/>
        <end position="193"/>
    </location>
</feature>
<proteinExistence type="predicted"/>
<comment type="caution">
    <text evidence="2">The sequence shown here is derived from an EMBL/GenBank/DDBJ whole genome shotgun (WGS) entry which is preliminary data.</text>
</comment>
<feature type="compositionally biased region" description="Polar residues" evidence="1">
    <location>
        <begin position="168"/>
        <end position="191"/>
    </location>
</feature>
<evidence type="ECO:0000313" key="3">
    <source>
        <dbReference type="Proteomes" id="UP000735302"/>
    </source>
</evidence>
<dbReference type="EMBL" id="BLXT01008232">
    <property type="protein sequence ID" value="GFO46874.1"/>
    <property type="molecule type" value="Genomic_DNA"/>
</dbReference>
<dbReference type="AlphaFoldDB" id="A0AAV4DS95"/>
<accession>A0AAV4DS95</accession>
<evidence type="ECO:0000256" key="1">
    <source>
        <dbReference type="SAM" id="MobiDB-lite"/>
    </source>
</evidence>
<organism evidence="2 3">
    <name type="scientific">Plakobranchus ocellatus</name>
    <dbReference type="NCBI Taxonomy" id="259542"/>
    <lineage>
        <taxon>Eukaryota</taxon>
        <taxon>Metazoa</taxon>
        <taxon>Spiralia</taxon>
        <taxon>Lophotrochozoa</taxon>
        <taxon>Mollusca</taxon>
        <taxon>Gastropoda</taxon>
        <taxon>Heterobranchia</taxon>
        <taxon>Euthyneura</taxon>
        <taxon>Panpulmonata</taxon>
        <taxon>Sacoglossa</taxon>
        <taxon>Placobranchoidea</taxon>
        <taxon>Plakobranchidae</taxon>
        <taxon>Plakobranchus</taxon>
    </lineage>
</organism>
<gene>
    <name evidence="2" type="ORF">PoB_007337900</name>
</gene>
<reference evidence="2 3" key="1">
    <citation type="journal article" date="2021" name="Elife">
        <title>Chloroplast acquisition without the gene transfer in kleptoplastic sea slugs, Plakobranchus ocellatus.</title>
        <authorList>
            <person name="Maeda T."/>
            <person name="Takahashi S."/>
            <person name="Yoshida T."/>
            <person name="Shimamura S."/>
            <person name="Takaki Y."/>
            <person name="Nagai Y."/>
            <person name="Toyoda A."/>
            <person name="Suzuki Y."/>
            <person name="Arimoto A."/>
            <person name="Ishii H."/>
            <person name="Satoh N."/>
            <person name="Nishiyama T."/>
            <person name="Hasebe M."/>
            <person name="Maruyama T."/>
            <person name="Minagawa J."/>
            <person name="Obokata J."/>
            <person name="Shigenobu S."/>
        </authorList>
    </citation>
    <scope>NUCLEOTIDE SEQUENCE [LARGE SCALE GENOMIC DNA]</scope>
</reference>
<name>A0AAV4DS95_9GAST</name>
<protein>
    <submittedName>
        <fullName evidence="2">Uncharacterized protein</fullName>
    </submittedName>
</protein>
<keyword evidence="3" id="KW-1185">Reference proteome</keyword>
<evidence type="ECO:0000313" key="2">
    <source>
        <dbReference type="EMBL" id="GFO46874.1"/>
    </source>
</evidence>
<sequence>MAASAINANEDIQIAIDSMAGNFQERFETFISVLKSSVSSSSRAQAEKIFLSAIPALSYKFPDPTGLANDADEENNGQSEVDSLKAEIVNLKRQQEKLERRVISEKQEVQNNYSSIEKKMRKIDLRLRENIAQLESNNKAHVEELSKDLKSCENNIQGLRKLQKVLRQRNQSPGATALPMSSSGAGATVTSKPLKDLRQRGQFSVRADGDQMDPFINDVKLLPRGLFVVTDAQNRCLKLFNIQGNMLHCLSCKHWPACLAVLDTSSTSSTLAVTLPAGQAIDILEMTDQSIQVKKSLTMNEKCRALAAVNNMTLAVGYLEKSTDIDIINLNGQHLCRIFPQLAVPAGVTMVSDDSLLVADLNALSLHLVSSGGQWLKQVWTALSNSAKDDKLRNVSIESSLCVCVTSCGFAFVLDAVY</sequence>